<dbReference type="InterPro" id="IPR014031">
    <property type="entry name" value="Ketoacyl_synth_C"/>
</dbReference>
<dbReference type="GO" id="GO:0004312">
    <property type="term" value="F:fatty acid synthase activity"/>
    <property type="evidence" value="ECO:0007669"/>
    <property type="project" value="TreeGrafter"/>
</dbReference>
<dbReference type="Gene3D" id="3.10.129.110">
    <property type="entry name" value="Polyketide synthase dehydratase"/>
    <property type="match status" value="1"/>
</dbReference>
<evidence type="ECO:0000256" key="3">
    <source>
        <dbReference type="ARBA" id="ARBA00022679"/>
    </source>
</evidence>
<dbReference type="Pfam" id="PF02801">
    <property type="entry name" value="Ketoacyl-synt_C"/>
    <property type="match status" value="1"/>
</dbReference>
<dbReference type="GO" id="GO:0005886">
    <property type="term" value="C:plasma membrane"/>
    <property type="evidence" value="ECO:0007669"/>
    <property type="project" value="TreeGrafter"/>
</dbReference>
<gene>
    <name evidence="6" type="ORF">CK936_28820</name>
</gene>
<dbReference type="InterPro" id="IPR016039">
    <property type="entry name" value="Thiolase-like"/>
</dbReference>
<keyword evidence="7" id="KW-1185">Reference proteome</keyword>
<dbReference type="InterPro" id="IPR008278">
    <property type="entry name" value="4-PPantetheinyl_Trfase_dom"/>
</dbReference>
<dbReference type="SUPFAM" id="SSF56214">
    <property type="entry name" value="4'-phosphopantetheinyl transferase"/>
    <property type="match status" value="2"/>
</dbReference>
<dbReference type="GO" id="GO:0006633">
    <property type="term" value="P:fatty acid biosynthetic process"/>
    <property type="evidence" value="ECO:0007669"/>
    <property type="project" value="InterPro"/>
</dbReference>
<dbReference type="Gene3D" id="3.40.47.10">
    <property type="match status" value="1"/>
</dbReference>
<dbReference type="Pfam" id="PF00109">
    <property type="entry name" value="ketoacyl-synt"/>
    <property type="match status" value="2"/>
</dbReference>
<dbReference type="Gene3D" id="3.40.366.10">
    <property type="entry name" value="Malonyl-Coenzyme A Acyl Carrier Protein, domain 2"/>
    <property type="match status" value="1"/>
</dbReference>
<keyword evidence="4" id="KW-0012">Acyltransferase</keyword>
<evidence type="ECO:0000256" key="1">
    <source>
        <dbReference type="ARBA" id="ARBA00022450"/>
    </source>
</evidence>
<keyword evidence="1" id="KW-0596">Phosphopantetheine</keyword>
<dbReference type="SMART" id="SM00827">
    <property type="entry name" value="PKS_AT"/>
    <property type="match status" value="1"/>
</dbReference>
<dbReference type="Pfam" id="PF00698">
    <property type="entry name" value="Acyl_transf_1"/>
    <property type="match status" value="1"/>
</dbReference>
<dbReference type="Proteomes" id="UP000218944">
    <property type="component" value="Unassembled WGS sequence"/>
</dbReference>
<dbReference type="InterPro" id="IPR001227">
    <property type="entry name" value="Ac_transferase_dom_sf"/>
</dbReference>
<dbReference type="InterPro" id="IPR016036">
    <property type="entry name" value="Malonyl_transacylase_ACP-bd"/>
</dbReference>
<dbReference type="InterPro" id="IPR020841">
    <property type="entry name" value="PKS_Beta-ketoAc_synthase_dom"/>
</dbReference>
<evidence type="ECO:0000256" key="4">
    <source>
        <dbReference type="ARBA" id="ARBA00023315"/>
    </source>
</evidence>
<dbReference type="EMBL" id="NSJV01000558">
    <property type="protein sequence ID" value="PAU45566.1"/>
    <property type="molecule type" value="Genomic_DNA"/>
</dbReference>
<dbReference type="SUPFAM" id="SSF54637">
    <property type="entry name" value="Thioesterase/thiol ester dehydrase-isomerase"/>
    <property type="match status" value="1"/>
</dbReference>
<evidence type="ECO:0000256" key="2">
    <source>
        <dbReference type="ARBA" id="ARBA00022553"/>
    </source>
</evidence>
<dbReference type="PANTHER" id="PTHR43775:SF37">
    <property type="entry name" value="SI:DKEY-61P9.11"/>
    <property type="match status" value="1"/>
</dbReference>
<dbReference type="InterPro" id="IPR014043">
    <property type="entry name" value="Acyl_transferase_dom"/>
</dbReference>
<dbReference type="InterPro" id="IPR050091">
    <property type="entry name" value="PKS_NRPS_Biosynth_Enz"/>
</dbReference>
<dbReference type="CDD" id="cd00833">
    <property type="entry name" value="PKS"/>
    <property type="match status" value="1"/>
</dbReference>
<dbReference type="GO" id="GO:0005737">
    <property type="term" value="C:cytoplasm"/>
    <property type="evidence" value="ECO:0007669"/>
    <property type="project" value="TreeGrafter"/>
</dbReference>
<dbReference type="PROSITE" id="PS00606">
    <property type="entry name" value="KS3_1"/>
    <property type="match status" value="1"/>
</dbReference>
<dbReference type="InterPro" id="IPR029069">
    <property type="entry name" value="HotDog_dom_sf"/>
</dbReference>
<reference evidence="6 7" key="1">
    <citation type="submission" date="2017-08" db="EMBL/GenBank/DDBJ databases">
        <title>Genome sequence of Streptomyces albireticuli NRRL B-1670.</title>
        <authorList>
            <person name="Graham D.E."/>
            <person name="Mahan K.M."/>
            <person name="Klingeman D.M."/>
            <person name="Hettich R.L."/>
            <person name="Parry R.J."/>
            <person name="Spain J.C."/>
        </authorList>
    </citation>
    <scope>NUCLEOTIDE SEQUENCE [LARGE SCALE GENOMIC DNA]</scope>
    <source>
        <strain evidence="6 7">NRRL B-1670</strain>
    </source>
</reference>
<dbReference type="GO" id="GO:0071770">
    <property type="term" value="P:DIM/DIP cell wall layer assembly"/>
    <property type="evidence" value="ECO:0007669"/>
    <property type="project" value="TreeGrafter"/>
</dbReference>
<dbReference type="InterPro" id="IPR032821">
    <property type="entry name" value="PKS_assoc"/>
</dbReference>
<keyword evidence="3" id="KW-0808">Transferase</keyword>
<dbReference type="InterPro" id="IPR037143">
    <property type="entry name" value="4-PPantetheinyl_Trfase_dom_sf"/>
</dbReference>
<dbReference type="Pfam" id="PF01648">
    <property type="entry name" value="ACPS"/>
    <property type="match status" value="1"/>
</dbReference>
<dbReference type="SUPFAM" id="SSF52151">
    <property type="entry name" value="FabD/lysophospholipase-like"/>
    <property type="match status" value="1"/>
</dbReference>
<comment type="caution">
    <text evidence="6">The sequence shown here is derived from an EMBL/GenBank/DDBJ whole genome shotgun (WGS) entry which is preliminary data.</text>
</comment>
<dbReference type="Gene3D" id="3.30.70.250">
    <property type="entry name" value="Malonyl-CoA ACP transacylase, ACP-binding"/>
    <property type="match status" value="1"/>
</dbReference>
<protein>
    <submittedName>
        <fullName evidence="6">Beta-ketoacyl synthase</fullName>
    </submittedName>
</protein>
<dbReference type="InterPro" id="IPR042104">
    <property type="entry name" value="PKS_dehydratase_sf"/>
</dbReference>
<proteinExistence type="predicted"/>
<evidence type="ECO:0000313" key="7">
    <source>
        <dbReference type="Proteomes" id="UP000218944"/>
    </source>
</evidence>
<dbReference type="InterPro" id="IPR014030">
    <property type="entry name" value="Ketoacyl_synth_N"/>
</dbReference>
<accession>A0A2A2D2C3</accession>
<dbReference type="SUPFAM" id="SSF53901">
    <property type="entry name" value="Thiolase-like"/>
    <property type="match status" value="1"/>
</dbReference>
<feature type="domain" description="Ketosynthase family 3 (KS3)" evidence="5">
    <location>
        <begin position="1"/>
        <end position="438"/>
    </location>
</feature>
<dbReference type="SMART" id="SM00825">
    <property type="entry name" value="PKS_KS"/>
    <property type="match status" value="1"/>
</dbReference>
<dbReference type="PROSITE" id="PS52004">
    <property type="entry name" value="KS3_2"/>
    <property type="match status" value="1"/>
</dbReference>
<dbReference type="InterPro" id="IPR018201">
    <property type="entry name" value="Ketoacyl_synth_AS"/>
</dbReference>
<dbReference type="InterPro" id="IPR016035">
    <property type="entry name" value="Acyl_Trfase/lysoPLipase"/>
</dbReference>
<dbReference type="GO" id="GO:0000287">
    <property type="term" value="F:magnesium ion binding"/>
    <property type="evidence" value="ECO:0007669"/>
    <property type="project" value="InterPro"/>
</dbReference>
<dbReference type="GO" id="GO:0004315">
    <property type="term" value="F:3-oxoacyl-[acyl-carrier-protein] synthase activity"/>
    <property type="evidence" value="ECO:0007669"/>
    <property type="project" value="InterPro"/>
</dbReference>
<dbReference type="Pfam" id="PF16197">
    <property type="entry name" value="KAsynt_C_assoc"/>
    <property type="match status" value="1"/>
</dbReference>
<dbReference type="PANTHER" id="PTHR43775">
    <property type="entry name" value="FATTY ACID SYNTHASE"/>
    <property type="match status" value="1"/>
</dbReference>
<dbReference type="SUPFAM" id="SSF55048">
    <property type="entry name" value="Probable ACP-binding domain of malonyl-CoA ACP transacylase"/>
    <property type="match status" value="1"/>
</dbReference>
<dbReference type="GO" id="GO:0008897">
    <property type="term" value="F:holo-[acyl-carrier-protein] synthase activity"/>
    <property type="evidence" value="ECO:0007669"/>
    <property type="project" value="InterPro"/>
</dbReference>
<dbReference type="Gene3D" id="3.90.470.20">
    <property type="entry name" value="4'-phosphopantetheinyl transferase domain"/>
    <property type="match status" value="2"/>
</dbReference>
<keyword evidence="2" id="KW-0597">Phosphoprotein</keyword>
<organism evidence="6 7">
    <name type="scientific">Streptomyces albireticuli</name>
    <dbReference type="NCBI Taxonomy" id="1940"/>
    <lineage>
        <taxon>Bacteria</taxon>
        <taxon>Bacillati</taxon>
        <taxon>Actinomycetota</taxon>
        <taxon>Actinomycetes</taxon>
        <taxon>Kitasatosporales</taxon>
        <taxon>Streptomycetaceae</taxon>
        <taxon>Streptomyces</taxon>
    </lineage>
</organism>
<evidence type="ECO:0000313" key="6">
    <source>
        <dbReference type="EMBL" id="PAU45566.1"/>
    </source>
</evidence>
<name>A0A2A2D2C3_9ACTN</name>
<sequence length="1445" mass="153421">MAVTVPGAGDLGTYWRNLVDGFDAITAVPEGRWHPEGITCRRGGFVDGLVDFDPAEFGIMPTAVPGTEPDQLIALRTAAAALADAGGALPGARARVGIVLGRGGYLTPRTSRLDQRVRTSAQLTRTMREVLPDLDDERLGLLRTAFLDALGPYGPGDGLGLVPNFAASRVANRLDLRGPAYTVDAACASSLVAVDHAVTELTRGRCDVMLAGGVHHCHDATLWSVFADLGALSPSQRIRPFHRDADGMLLAEGTGVMVLKRLADAQRSGDRVYAVVRGVGLASDGRTASLVTPDPAGQARAVRLAWAEAGLDPAAPDALGLLEAHGTGTPGGDAAELAVLAEVFGVPDTGPDAVLGSVKSMIGHTMPAAGAVGMVKAALAIHHGVLPPTLHCDAPHPALRATRFRPAPAARPWEAGVRRAAVNAFGFGGINAHVVLEGPPGQPTPAPASRPRRAAVTERDRVLRLSADSPQALAALLDTDDAALRAVDACGSGPARLAIAGPGDRRLALARKAVARGRLWGGRGDLWFAPTPLLGPGAGRTAFVFPGLEAAFSPRVDDVADHFGTERPDTGQLKAGDVTAHTAALFDVGGLLSAALDRMGIRPDAVAGHSAGEWTAMIAGGIFREDRPGAALRDAVVRHLRLPPLSFLALGAPAAQVEDALPGYPGVALSHDDAPHQCVVCGPQEQLEALAARLRGEGVLGRVLTFQSGFHTPMLAPYLDGLRDALPHLAIHPPRTPVWSATLVAPFPGDEAGIRDLFIRHLLEPVRFRQLTEAMYAAGFRVFVQVGTGQLPALIGDTLAGRAHLAVAANSPRRSGLAQLDRVAAALWTVGAEPDLTALGGRRATVGIDLGTGPVSLRPQDRERLRAALGRTGRGSGTPLRDLAQRIPAAAELEALLTETATTAAELFTAAERPREPGRATSRATAPAVAQRVVEVDVDHMPYLLDHCFYRQRPDWPDLADRRPVVPATTIVQLMLDAAGAAGTPVALRDARFLEWVVATPPARVELTVTAGQDGDGWYRAAFGHYARADIRTAAAYPEPPAPWPCDEPETAPPISARELYEQGWMFHGPGFQGVTDIVALGERHVRGVLTCLDAPGVLLDSVGQLIGYWLMVTHTDRVDVLPVGVREIVFHGPPPARGSRVDCHIRITRLTDKLLEADARLVHEGRVWAVIHGWQDRRFDSNPTTIAVRRRSDRHTLSAPQPGGWQLVFDQWPDPASLELMMLCQLAGEERAAFARRPVRGRRQWLLGRVAAKDAVRRHLWDHGAGPVFPGEVRVRNEPSGRPRPEGVHGLRLPPLDLSLAHCQEAAVALVRPAGTRVGIDIEEITERPAATRDTVLAPGERALFQDLGGGPEQLTRFWTAKEAAAKAEGTGLRGDPRGFLVTATDPGRADALTVRAPSGRSYTIRLARVDNPPGARPRSYIVAWTAMDEAHSPPKTQMNGQQS</sequence>
<evidence type="ECO:0000259" key="5">
    <source>
        <dbReference type="PROSITE" id="PS52004"/>
    </source>
</evidence>